<dbReference type="VEuPathDB" id="VectorBase:SCAU004878"/>
<dbReference type="PANTHER" id="PTHR11525:SF0">
    <property type="entry name" value="FARNESYL PYROPHOSPHATE SYNTHASE"/>
    <property type="match status" value="1"/>
</dbReference>
<keyword evidence="11" id="KW-1185">Reference proteome</keyword>
<dbReference type="EnsemblMetazoa" id="SCAU004878-RA">
    <property type="protein sequence ID" value="SCAU004878-PA"/>
    <property type="gene ID" value="SCAU004878"/>
</dbReference>
<evidence type="ECO:0000256" key="2">
    <source>
        <dbReference type="ARBA" id="ARBA00006706"/>
    </source>
</evidence>
<dbReference type="AlphaFoldDB" id="A0A1I8P557"/>
<protein>
    <recommendedName>
        <fullName evidence="8">Farnesyl pyrophosphate synthase</fullName>
    </recommendedName>
</protein>
<dbReference type="Proteomes" id="UP000095300">
    <property type="component" value="Unassembled WGS sequence"/>
</dbReference>
<comment type="pathway">
    <text evidence="7">Pheromone biosynthesis.</text>
</comment>
<dbReference type="GO" id="GO:0042811">
    <property type="term" value="P:pheromone biosynthetic process"/>
    <property type="evidence" value="ECO:0007669"/>
    <property type="project" value="UniProtKB-ARBA"/>
</dbReference>
<reference evidence="10" key="1">
    <citation type="submission" date="2020-05" db="UniProtKB">
        <authorList>
            <consortium name="EnsemblMetazoa"/>
        </authorList>
    </citation>
    <scope>IDENTIFICATION</scope>
    <source>
        <strain evidence="10">USDA</strain>
    </source>
</reference>
<proteinExistence type="inferred from homology"/>
<dbReference type="PROSITE" id="PS00723">
    <property type="entry name" value="POLYPRENYL_SYNTHASE_1"/>
    <property type="match status" value="1"/>
</dbReference>
<organism evidence="10 11">
    <name type="scientific">Stomoxys calcitrans</name>
    <name type="common">Stable fly</name>
    <name type="synonym">Conops calcitrans</name>
    <dbReference type="NCBI Taxonomy" id="35570"/>
    <lineage>
        <taxon>Eukaryota</taxon>
        <taxon>Metazoa</taxon>
        <taxon>Ecdysozoa</taxon>
        <taxon>Arthropoda</taxon>
        <taxon>Hexapoda</taxon>
        <taxon>Insecta</taxon>
        <taxon>Pterygota</taxon>
        <taxon>Neoptera</taxon>
        <taxon>Endopterygota</taxon>
        <taxon>Diptera</taxon>
        <taxon>Brachycera</taxon>
        <taxon>Muscomorpha</taxon>
        <taxon>Muscoidea</taxon>
        <taxon>Muscidae</taxon>
        <taxon>Stomoxys</taxon>
    </lineage>
</organism>
<evidence type="ECO:0000313" key="11">
    <source>
        <dbReference type="Proteomes" id="UP000095300"/>
    </source>
</evidence>
<dbReference type="SFLD" id="SFLDS00005">
    <property type="entry name" value="Isoprenoid_Synthase_Type_I"/>
    <property type="match status" value="1"/>
</dbReference>
<keyword evidence="6" id="KW-0414">Isoprene biosynthesis</keyword>
<dbReference type="InterPro" id="IPR033749">
    <property type="entry name" value="Polyprenyl_synt_CS"/>
</dbReference>
<evidence type="ECO:0000256" key="3">
    <source>
        <dbReference type="ARBA" id="ARBA00022679"/>
    </source>
</evidence>
<comment type="cofactor">
    <cofactor evidence="1">
        <name>Mg(2+)</name>
        <dbReference type="ChEBI" id="CHEBI:18420"/>
    </cofactor>
</comment>
<gene>
    <name evidence="10" type="primary">106085401</name>
</gene>
<dbReference type="SFLD" id="SFLDG01017">
    <property type="entry name" value="Polyprenyl_Transferase_Like"/>
    <property type="match status" value="1"/>
</dbReference>
<comment type="similarity">
    <text evidence="2 9">Belongs to the FPP/GGPP synthase family.</text>
</comment>
<dbReference type="OrthoDB" id="10257492at2759"/>
<evidence type="ECO:0000256" key="9">
    <source>
        <dbReference type="RuleBase" id="RU004466"/>
    </source>
</evidence>
<dbReference type="Gene3D" id="1.10.600.10">
    <property type="entry name" value="Farnesyl Diphosphate Synthase"/>
    <property type="match status" value="1"/>
</dbReference>
<dbReference type="PROSITE" id="PS00444">
    <property type="entry name" value="POLYPRENYL_SYNTHASE_2"/>
    <property type="match status" value="1"/>
</dbReference>
<dbReference type="SUPFAM" id="SSF48576">
    <property type="entry name" value="Terpenoid synthases"/>
    <property type="match status" value="1"/>
</dbReference>
<evidence type="ECO:0000256" key="1">
    <source>
        <dbReference type="ARBA" id="ARBA00001946"/>
    </source>
</evidence>
<dbReference type="InterPro" id="IPR000092">
    <property type="entry name" value="Polyprenyl_synt"/>
</dbReference>
<evidence type="ECO:0000256" key="8">
    <source>
        <dbReference type="ARBA" id="ARBA00034546"/>
    </source>
</evidence>
<evidence type="ECO:0000256" key="5">
    <source>
        <dbReference type="ARBA" id="ARBA00022842"/>
    </source>
</evidence>
<evidence type="ECO:0000256" key="7">
    <source>
        <dbReference type="ARBA" id="ARBA00033740"/>
    </source>
</evidence>
<dbReference type="GO" id="GO:0045337">
    <property type="term" value="P:farnesyl diphosphate biosynthetic process"/>
    <property type="evidence" value="ECO:0007669"/>
    <property type="project" value="TreeGrafter"/>
</dbReference>
<accession>A0A1I8P557</accession>
<dbReference type="FunFam" id="1.10.600.10:FF:000021">
    <property type="entry name" value="Farnesyl pyrophosphate synthase"/>
    <property type="match status" value="1"/>
</dbReference>
<dbReference type="GO" id="GO:0046872">
    <property type="term" value="F:metal ion binding"/>
    <property type="evidence" value="ECO:0007669"/>
    <property type="project" value="UniProtKB-KW"/>
</dbReference>
<evidence type="ECO:0000256" key="6">
    <source>
        <dbReference type="ARBA" id="ARBA00023229"/>
    </source>
</evidence>
<dbReference type="CDD" id="cd00685">
    <property type="entry name" value="Trans_IPPS_HT"/>
    <property type="match status" value="1"/>
</dbReference>
<name>A0A1I8P557_STOCA</name>
<evidence type="ECO:0000313" key="10">
    <source>
        <dbReference type="EnsemblMetazoa" id="SCAU004878-PA"/>
    </source>
</evidence>
<evidence type="ECO:0000256" key="4">
    <source>
        <dbReference type="ARBA" id="ARBA00022723"/>
    </source>
</evidence>
<dbReference type="InterPro" id="IPR008949">
    <property type="entry name" value="Isoprenoid_synthase_dom_sf"/>
</dbReference>
<dbReference type="InterPro" id="IPR039702">
    <property type="entry name" value="FPS1-like"/>
</dbReference>
<dbReference type="GO" id="GO:0004161">
    <property type="term" value="F:dimethylallyltranstransferase activity"/>
    <property type="evidence" value="ECO:0007669"/>
    <property type="project" value="TreeGrafter"/>
</dbReference>
<keyword evidence="3 9" id="KW-0808">Transferase</keyword>
<keyword evidence="4" id="KW-0479">Metal-binding</keyword>
<dbReference type="GO" id="GO:0004337">
    <property type="term" value="F:(2E,6E)-farnesyl diphosphate synthase activity"/>
    <property type="evidence" value="ECO:0007669"/>
    <property type="project" value="TreeGrafter"/>
</dbReference>
<dbReference type="PANTHER" id="PTHR11525">
    <property type="entry name" value="FARNESYL-PYROPHOSPHATE SYNTHETASE"/>
    <property type="match status" value="1"/>
</dbReference>
<sequence>MNLGFACIKTLSTLQNHSVPAASRTTVSADENRDFMAVFPDIVRDLKEITDKYNPAEISSWFERSLKYNIPHGKLNRGLLTVLTYKNLVPAKELTPENVKLAQILGWCVEILHAFFLVNDDVMDNSSTRRGQTCWHKMPDVGLIALNDALMMENALYALLKKYFRTADCYVDLMELFHEITYITACGQCLDLLNANNDVLSFSMEKYNATVANKTAYYTFYLPFALAMHLAGIKDQEAFRQSKTILLEMGHFFQVQDDFLDCFGNPEITGKIGTDIQDNKCSWLAVVCMQRASDEQKQIMRDCYGRNDAEKAEIVKELYKSLGLPNTYAIYEEESYNMIKTHIQQTSRGVPHCIFLQILNKIYQRDS</sequence>
<dbReference type="GO" id="GO:0005737">
    <property type="term" value="C:cytoplasm"/>
    <property type="evidence" value="ECO:0007669"/>
    <property type="project" value="TreeGrafter"/>
</dbReference>
<dbReference type="Pfam" id="PF00348">
    <property type="entry name" value="polyprenyl_synt"/>
    <property type="match status" value="1"/>
</dbReference>
<keyword evidence="5" id="KW-0460">Magnesium</keyword>